<comment type="subcellular location">
    <subcellularLocation>
        <location evidence="1">Membrane</location>
        <topology evidence="1">Single-pass membrane protein</topology>
    </subcellularLocation>
</comment>
<dbReference type="InterPro" id="IPR008166">
    <property type="entry name" value="Glyco_transf_92"/>
</dbReference>
<gene>
    <name evidence="7" type="ORF">DTO96_100448</name>
</gene>
<keyword evidence="8" id="KW-1185">Reference proteome</keyword>
<dbReference type="OrthoDB" id="7981249at2"/>
<keyword evidence="3" id="KW-0808">Transferase</keyword>
<dbReference type="GO" id="GO:0016757">
    <property type="term" value="F:glycosyltransferase activity"/>
    <property type="evidence" value="ECO:0007669"/>
    <property type="project" value="UniProtKB-KW"/>
</dbReference>
<evidence type="ECO:0000313" key="8">
    <source>
        <dbReference type="Proteomes" id="UP000252182"/>
    </source>
</evidence>
<keyword evidence="2" id="KW-0328">Glycosyltransferase</keyword>
<dbReference type="GO" id="GO:0016020">
    <property type="term" value="C:membrane"/>
    <property type="evidence" value="ECO:0007669"/>
    <property type="project" value="UniProtKB-SubCell"/>
</dbReference>
<reference evidence="8" key="1">
    <citation type="submission" date="2018-07" db="EMBL/GenBank/DDBJ databases">
        <authorList>
            <person name="Kim H."/>
        </authorList>
    </citation>
    <scope>NUCLEOTIDE SEQUENCE [LARGE SCALE GENOMIC DNA]</scope>
    <source>
        <strain evidence="8">F02</strain>
    </source>
</reference>
<dbReference type="PANTHER" id="PTHR21461">
    <property type="entry name" value="GLYCOSYLTRANSFERASE FAMILY 92 PROTEIN"/>
    <property type="match status" value="1"/>
</dbReference>
<evidence type="ECO:0008006" key="9">
    <source>
        <dbReference type="Google" id="ProtNLM"/>
    </source>
</evidence>
<dbReference type="RefSeq" id="WP_114562008.1">
    <property type="nucleotide sequence ID" value="NZ_CP031124.1"/>
</dbReference>
<proteinExistence type="predicted"/>
<evidence type="ECO:0000256" key="5">
    <source>
        <dbReference type="ARBA" id="ARBA00022989"/>
    </source>
</evidence>
<accession>A0A345D8Q0</accession>
<evidence type="ECO:0000256" key="2">
    <source>
        <dbReference type="ARBA" id="ARBA00022676"/>
    </source>
</evidence>
<dbReference type="Pfam" id="PF01697">
    <property type="entry name" value="Glyco_transf_92"/>
    <property type="match status" value="1"/>
</dbReference>
<dbReference type="KEGG" id="hyf:DTO96_100448"/>
<evidence type="ECO:0000256" key="1">
    <source>
        <dbReference type="ARBA" id="ARBA00004167"/>
    </source>
</evidence>
<sequence>MEIGITSIQRDRNPYIIEWIAFHLCVGFNRLYIYAHQSNDGMSQTLHDIAQHYPVYVKDIDASVSQHEAYTDSIHQYLPEVDWMAYIDGNDFLFPVQHANIKDALTLYEDKKLSALAVYWTCYGSSGHLTAPDGLLLEEYTRHSHPHFHTNRQIKSIVRGRQNGNVQNINAHYFSTSDGTCDENMRPLTPQGLANDELPSQNFFRINHYITQGTPLPHSSTQMPLNPPLNTAHSIEQLDNLDQNEYDDGIRYKFLNQLTLKIEEIKAHIGAIHPAL</sequence>
<dbReference type="PANTHER" id="PTHR21461:SF69">
    <property type="entry name" value="GLYCOSYLTRANSFERASE FAMILY 92 PROTEIN"/>
    <property type="match status" value="1"/>
</dbReference>
<dbReference type="EMBL" id="CP031124">
    <property type="protein sequence ID" value="AXF84738.1"/>
    <property type="molecule type" value="Genomic_DNA"/>
</dbReference>
<evidence type="ECO:0000256" key="6">
    <source>
        <dbReference type="ARBA" id="ARBA00023136"/>
    </source>
</evidence>
<keyword evidence="5" id="KW-1133">Transmembrane helix</keyword>
<evidence type="ECO:0000256" key="3">
    <source>
        <dbReference type="ARBA" id="ARBA00022679"/>
    </source>
</evidence>
<keyword evidence="6" id="KW-0472">Membrane</keyword>
<evidence type="ECO:0000313" key="7">
    <source>
        <dbReference type="EMBL" id="AXF84738.1"/>
    </source>
</evidence>
<dbReference type="GO" id="GO:0005737">
    <property type="term" value="C:cytoplasm"/>
    <property type="evidence" value="ECO:0007669"/>
    <property type="project" value="TreeGrafter"/>
</dbReference>
<dbReference type="AlphaFoldDB" id="A0A345D8Q0"/>
<protein>
    <recommendedName>
        <fullName evidence="9">Glycosyltransferase 2-like domain-containing protein</fullName>
    </recommendedName>
</protein>
<name>A0A345D8Q0_9BURK</name>
<organism evidence="7 8">
    <name type="scientific">Ephemeroptericola cinctiostellae</name>
    <dbReference type="NCBI Taxonomy" id="2268024"/>
    <lineage>
        <taxon>Bacteria</taxon>
        <taxon>Pseudomonadati</taxon>
        <taxon>Pseudomonadota</taxon>
        <taxon>Betaproteobacteria</taxon>
        <taxon>Burkholderiales</taxon>
        <taxon>Burkholderiaceae</taxon>
        <taxon>Ephemeroptericola</taxon>
    </lineage>
</organism>
<dbReference type="Proteomes" id="UP000252182">
    <property type="component" value="Chromosome"/>
</dbReference>
<evidence type="ECO:0000256" key="4">
    <source>
        <dbReference type="ARBA" id="ARBA00022692"/>
    </source>
</evidence>
<keyword evidence="4" id="KW-0812">Transmembrane</keyword>